<dbReference type="EMBL" id="JAESVG020000009">
    <property type="protein sequence ID" value="KAG8624800.1"/>
    <property type="molecule type" value="Genomic_DNA"/>
</dbReference>
<dbReference type="OrthoDB" id="10361970at2759"/>
<dbReference type="Proteomes" id="UP000809789">
    <property type="component" value="Unassembled WGS sequence"/>
</dbReference>
<evidence type="ECO:0000313" key="1">
    <source>
        <dbReference type="EMBL" id="KAG8624800.1"/>
    </source>
</evidence>
<keyword evidence="2" id="KW-1185">Reference proteome</keyword>
<gene>
    <name evidence="1" type="ORF">KVT40_007867</name>
</gene>
<dbReference type="AlphaFoldDB" id="A0A8K0KWY4"/>
<sequence>MRIDVCPWPTQCHETPMQWLWLFGIHRSMSFVLSSVKFQDWFNLWCLDAGLSRRSDHLLNIVHDLASHAASRGWPYATCVSPMLGMGVEMHVSR</sequence>
<proteinExistence type="predicted"/>
<name>A0A8K0KWY4_9PEZI</name>
<organism evidence="1 2">
    <name type="scientific">Elsinoe batatas</name>
    <dbReference type="NCBI Taxonomy" id="2601811"/>
    <lineage>
        <taxon>Eukaryota</taxon>
        <taxon>Fungi</taxon>
        <taxon>Dikarya</taxon>
        <taxon>Ascomycota</taxon>
        <taxon>Pezizomycotina</taxon>
        <taxon>Dothideomycetes</taxon>
        <taxon>Dothideomycetidae</taxon>
        <taxon>Myriangiales</taxon>
        <taxon>Elsinoaceae</taxon>
        <taxon>Elsinoe</taxon>
    </lineage>
</organism>
<evidence type="ECO:0000313" key="2">
    <source>
        <dbReference type="Proteomes" id="UP000809789"/>
    </source>
</evidence>
<comment type="caution">
    <text evidence="1">The sequence shown here is derived from an EMBL/GenBank/DDBJ whole genome shotgun (WGS) entry which is preliminary data.</text>
</comment>
<accession>A0A8K0KWY4</accession>
<reference evidence="1" key="1">
    <citation type="submission" date="2021-07" db="EMBL/GenBank/DDBJ databases">
        <title>Elsinoe batatas strain:CRI-CJ2 Genome sequencing and assembly.</title>
        <authorList>
            <person name="Huang L."/>
        </authorList>
    </citation>
    <scope>NUCLEOTIDE SEQUENCE</scope>
    <source>
        <strain evidence="1">CRI-CJ2</strain>
    </source>
</reference>
<protein>
    <submittedName>
        <fullName evidence="1">Uncharacterized protein</fullName>
    </submittedName>
</protein>